<sequence>MSGFKSIDDIKTSEDFFKAQETVRKSYSPREQIDLLKESVKKADDLYLKDVSLADCDLEGFQIKDCFTDTTEIVKLQCGDDFGLPHLMSFLLEKLRHFINKNTTDAILTIDNLNLWINEYKRANKDATDAKKIPKRDCQYFGMIERVLAELINIKAKVKKDKYSELGKVLKPMTFENNVEEVEISMHVPSNHFMPSNNIDLIDCFVEGQFNTSDIEIIDEEPINRSELIRLSNARNNSKKADKPINSLISHNNIAANRHNEPQIQVMYAGQFDDSEIEIIED</sequence>
<reference evidence="2" key="1">
    <citation type="submission" date="2016-11" db="UniProtKB">
        <authorList>
            <consortium name="WormBaseParasite"/>
        </authorList>
    </citation>
    <scope>IDENTIFICATION</scope>
    <source>
        <strain evidence="2">KR3021</strain>
    </source>
</reference>
<accession>A0AC35TRC9</accession>
<organism evidence="1 2">
    <name type="scientific">Rhabditophanes sp. KR3021</name>
    <dbReference type="NCBI Taxonomy" id="114890"/>
    <lineage>
        <taxon>Eukaryota</taxon>
        <taxon>Metazoa</taxon>
        <taxon>Ecdysozoa</taxon>
        <taxon>Nematoda</taxon>
        <taxon>Chromadorea</taxon>
        <taxon>Rhabditida</taxon>
        <taxon>Tylenchina</taxon>
        <taxon>Panagrolaimomorpha</taxon>
        <taxon>Strongyloidoidea</taxon>
        <taxon>Alloionematidae</taxon>
        <taxon>Rhabditophanes</taxon>
    </lineage>
</organism>
<protein>
    <submittedName>
        <fullName evidence="2">Condensin complex subunit 2</fullName>
    </submittedName>
</protein>
<evidence type="ECO:0000313" key="2">
    <source>
        <dbReference type="WBParaSite" id="RSKR_0000344800.1"/>
    </source>
</evidence>
<proteinExistence type="predicted"/>
<name>A0AC35TRC9_9BILA</name>
<dbReference type="Proteomes" id="UP000095286">
    <property type="component" value="Unplaced"/>
</dbReference>
<dbReference type="WBParaSite" id="RSKR_0000344800.1">
    <property type="protein sequence ID" value="RSKR_0000344800.1"/>
    <property type="gene ID" value="RSKR_0000344800"/>
</dbReference>
<evidence type="ECO:0000313" key="1">
    <source>
        <dbReference type="Proteomes" id="UP000095286"/>
    </source>
</evidence>